<sequence>MGVRGTGYTRPGIRAGARGGKGVRGDHERSRWTLPTDPDEVDELGDVAGRGEKGAIGLMAKRDRREREDPINPSPIEPMLSRLPHQSFSKGQPVQNHEPFPKRRTRFDRRVPYHCRPNRIDINRHN</sequence>
<name>A0ABU6Y5H5_9FABA</name>
<protein>
    <submittedName>
        <fullName evidence="2">Uncharacterized protein</fullName>
    </submittedName>
</protein>
<gene>
    <name evidence="2" type="ORF">PIB30_016265</name>
</gene>
<evidence type="ECO:0000313" key="2">
    <source>
        <dbReference type="EMBL" id="MED6205282.1"/>
    </source>
</evidence>
<evidence type="ECO:0000256" key="1">
    <source>
        <dbReference type="SAM" id="MobiDB-lite"/>
    </source>
</evidence>
<keyword evidence="3" id="KW-1185">Reference proteome</keyword>
<reference evidence="2 3" key="1">
    <citation type="journal article" date="2023" name="Plants (Basel)">
        <title>Bridging the Gap: Combining Genomics and Transcriptomics Approaches to Understand Stylosanthes scabra, an Orphan Legume from the Brazilian Caatinga.</title>
        <authorList>
            <person name="Ferreira-Neto J.R.C."/>
            <person name="da Silva M.D."/>
            <person name="Binneck E."/>
            <person name="de Melo N.F."/>
            <person name="da Silva R.H."/>
            <person name="de Melo A.L.T.M."/>
            <person name="Pandolfi V."/>
            <person name="Bustamante F.O."/>
            <person name="Brasileiro-Vidal A.C."/>
            <person name="Benko-Iseppon A.M."/>
        </authorList>
    </citation>
    <scope>NUCLEOTIDE SEQUENCE [LARGE SCALE GENOMIC DNA]</scope>
    <source>
        <tissue evidence="2">Leaves</tissue>
    </source>
</reference>
<dbReference type="Proteomes" id="UP001341840">
    <property type="component" value="Unassembled WGS sequence"/>
</dbReference>
<accession>A0ABU6Y5H5</accession>
<dbReference type="EMBL" id="JASCZI010241701">
    <property type="protein sequence ID" value="MED6205282.1"/>
    <property type="molecule type" value="Genomic_DNA"/>
</dbReference>
<feature type="region of interest" description="Disordered" evidence="1">
    <location>
        <begin position="62"/>
        <end position="110"/>
    </location>
</feature>
<feature type="compositionally biased region" description="Polar residues" evidence="1">
    <location>
        <begin position="84"/>
        <end position="95"/>
    </location>
</feature>
<feature type="region of interest" description="Disordered" evidence="1">
    <location>
        <begin position="1"/>
        <end position="46"/>
    </location>
</feature>
<evidence type="ECO:0000313" key="3">
    <source>
        <dbReference type="Proteomes" id="UP001341840"/>
    </source>
</evidence>
<comment type="caution">
    <text evidence="2">The sequence shown here is derived from an EMBL/GenBank/DDBJ whole genome shotgun (WGS) entry which is preliminary data.</text>
</comment>
<organism evidence="2 3">
    <name type="scientific">Stylosanthes scabra</name>
    <dbReference type="NCBI Taxonomy" id="79078"/>
    <lineage>
        <taxon>Eukaryota</taxon>
        <taxon>Viridiplantae</taxon>
        <taxon>Streptophyta</taxon>
        <taxon>Embryophyta</taxon>
        <taxon>Tracheophyta</taxon>
        <taxon>Spermatophyta</taxon>
        <taxon>Magnoliopsida</taxon>
        <taxon>eudicotyledons</taxon>
        <taxon>Gunneridae</taxon>
        <taxon>Pentapetalae</taxon>
        <taxon>rosids</taxon>
        <taxon>fabids</taxon>
        <taxon>Fabales</taxon>
        <taxon>Fabaceae</taxon>
        <taxon>Papilionoideae</taxon>
        <taxon>50 kb inversion clade</taxon>
        <taxon>dalbergioids sensu lato</taxon>
        <taxon>Dalbergieae</taxon>
        <taxon>Pterocarpus clade</taxon>
        <taxon>Stylosanthes</taxon>
    </lineage>
</organism>
<proteinExistence type="predicted"/>